<feature type="signal peptide" evidence="1">
    <location>
        <begin position="1"/>
        <end position="24"/>
    </location>
</feature>
<evidence type="ECO:0000313" key="2">
    <source>
        <dbReference type="EMBL" id="CAE7643457.1"/>
    </source>
</evidence>
<proteinExistence type="predicted"/>
<evidence type="ECO:0008006" key="4">
    <source>
        <dbReference type="Google" id="ProtNLM"/>
    </source>
</evidence>
<feature type="chain" id="PRO_5033044347" description="Porin" evidence="1">
    <location>
        <begin position="25"/>
        <end position="449"/>
    </location>
</feature>
<dbReference type="SUPFAM" id="SSF56935">
    <property type="entry name" value="Porins"/>
    <property type="match status" value="1"/>
</dbReference>
<protein>
    <recommendedName>
        <fullName evidence="4">Porin</fullName>
    </recommendedName>
</protein>
<reference evidence="2" key="1">
    <citation type="submission" date="2021-02" db="EMBL/GenBank/DDBJ databases">
        <authorList>
            <person name="Dougan E. K."/>
            <person name="Rhodes N."/>
            <person name="Thang M."/>
            <person name="Chan C."/>
        </authorList>
    </citation>
    <scope>NUCLEOTIDE SEQUENCE</scope>
</reference>
<evidence type="ECO:0000313" key="3">
    <source>
        <dbReference type="Proteomes" id="UP000601435"/>
    </source>
</evidence>
<dbReference type="InterPro" id="IPR023614">
    <property type="entry name" value="Porin_dom_sf"/>
</dbReference>
<dbReference type="Pfam" id="PF07396">
    <property type="entry name" value="Porin_O_P"/>
    <property type="match status" value="1"/>
</dbReference>
<keyword evidence="3" id="KW-1185">Reference proteome</keyword>
<dbReference type="Gene3D" id="2.40.160.10">
    <property type="entry name" value="Porin"/>
    <property type="match status" value="1"/>
</dbReference>
<comment type="caution">
    <text evidence="2">The sequence shown here is derived from an EMBL/GenBank/DDBJ whole genome shotgun (WGS) entry which is preliminary data.</text>
</comment>
<dbReference type="InterPro" id="IPR010870">
    <property type="entry name" value="Porin_O/P"/>
</dbReference>
<accession>A0A812VVG5</accession>
<dbReference type="AlphaFoldDB" id="A0A812VVG5"/>
<keyword evidence="1" id="KW-0732">Signal</keyword>
<dbReference type="EMBL" id="CAJNJA010030449">
    <property type="protein sequence ID" value="CAE7643457.1"/>
    <property type="molecule type" value="Genomic_DNA"/>
</dbReference>
<name>A0A812VVG5_9DINO</name>
<sequence>MQNATITRLTLLAGALCVSPVALAETSEDEIRAIVSEMMADASTRSSLLQSGGNAGHDGMFYLADEEGNFRLNVAGQVQFRYTANFGEENNASDGDDYTGGFQTNRTKLEFTGNAVLPNLVYKVQGNFASSGGNFSLQDAYVGYAFDSGWTLLWGQMKAPLQREELVDSKYQLAADRSFANSLFSPTRTQGIAVNYRNDDINFTAGFTDGANAFNTDFNQDQQNYAGFPTPASIGGGEADYSFTARLEWKLEGDWGQFKDFTSMPGSEFAAMLGFAGHYEGNETLVGFAGTPADVTVGGYTVDLSLEGDGWNFFAAFMGFSTDTEGLVDLDLDGAGDDTDFADFALVVQGGVFIPDTDWELFARYDGIFLDDDRAGEDDFNTLTFGLNWYWSGHAAKFTVDATIFLDESLGANGVPLAAAAGGLNSFKNFVGDDDEGEFALRAQFQLLF</sequence>
<organism evidence="2 3">
    <name type="scientific">Symbiodinium necroappetens</name>
    <dbReference type="NCBI Taxonomy" id="1628268"/>
    <lineage>
        <taxon>Eukaryota</taxon>
        <taxon>Sar</taxon>
        <taxon>Alveolata</taxon>
        <taxon>Dinophyceae</taxon>
        <taxon>Suessiales</taxon>
        <taxon>Symbiodiniaceae</taxon>
        <taxon>Symbiodinium</taxon>
    </lineage>
</organism>
<gene>
    <name evidence="2" type="ORF">SNEC2469_LOCUS18184</name>
</gene>
<dbReference type="Proteomes" id="UP000601435">
    <property type="component" value="Unassembled WGS sequence"/>
</dbReference>
<evidence type="ECO:0000256" key="1">
    <source>
        <dbReference type="SAM" id="SignalP"/>
    </source>
</evidence>